<dbReference type="CDD" id="cd03230">
    <property type="entry name" value="ABC_DR_subfamily_A"/>
    <property type="match status" value="1"/>
</dbReference>
<dbReference type="InterPro" id="IPR003439">
    <property type="entry name" value="ABC_transporter-like_ATP-bd"/>
</dbReference>
<organism evidence="6 7">
    <name type="scientific">Ventrimonas faecis</name>
    <dbReference type="NCBI Taxonomy" id="3133170"/>
    <lineage>
        <taxon>Bacteria</taxon>
        <taxon>Bacillati</taxon>
        <taxon>Bacillota</taxon>
        <taxon>Clostridia</taxon>
        <taxon>Lachnospirales</taxon>
        <taxon>Lachnospiraceae</taxon>
        <taxon>Ventrimonas</taxon>
    </lineage>
</organism>
<dbReference type="PANTHER" id="PTHR42711:SF5">
    <property type="entry name" value="ABC TRANSPORTER ATP-BINDING PROTEIN NATA"/>
    <property type="match status" value="1"/>
</dbReference>
<dbReference type="EMBL" id="JBBMFJ010000027">
    <property type="protein sequence ID" value="MEQ2563921.1"/>
    <property type="molecule type" value="Genomic_DNA"/>
</dbReference>
<evidence type="ECO:0000256" key="4">
    <source>
        <dbReference type="ARBA" id="ARBA00022840"/>
    </source>
</evidence>
<dbReference type="SUPFAM" id="SSF52540">
    <property type="entry name" value="P-loop containing nucleoside triphosphate hydrolases"/>
    <property type="match status" value="1"/>
</dbReference>
<dbReference type="PANTHER" id="PTHR42711">
    <property type="entry name" value="ABC TRANSPORTER ATP-BINDING PROTEIN"/>
    <property type="match status" value="1"/>
</dbReference>
<keyword evidence="4 6" id="KW-0067">ATP-binding</keyword>
<dbReference type="SMART" id="SM00382">
    <property type="entry name" value="AAA"/>
    <property type="match status" value="1"/>
</dbReference>
<dbReference type="Proteomes" id="UP001437460">
    <property type="component" value="Unassembled WGS sequence"/>
</dbReference>
<comment type="similarity">
    <text evidence="1">Belongs to the ABC transporter superfamily.</text>
</comment>
<accession>A0ABV1HNM4</accession>
<reference evidence="6 7" key="1">
    <citation type="submission" date="2024-03" db="EMBL/GenBank/DDBJ databases">
        <title>Human intestinal bacterial collection.</title>
        <authorList>
            <person name="Pauvert C."/>
            <person name="Hitch T.C.A."/>
            <person name="Clavel T."/>
        </authorList>
    </citation>
    <scope>NUCLEOTIDE SEQUENCE [LARGE SCALE GENOMIC DNA]</scope>
    <source>
        <strain evidence="6 7">CLA-AP-H27</strain>
    </source>
</reference>
<protein>
    <submittedName>
        <fullName evidence="6">ABC transporter ATP-binding protein</fullName>
    </submittedName>
</protein>
<dbReference type="InterPro" id="IPR050763">
    <property type="entry name" value="ABC_transporter_ATP-binding"/>
</dbReference>
<proteinExistence type="inferred from homology"/>
<dbReference type="InterPro" id="IPR027417">
    <property type="entry name" value="P-loop_NTPase"/>
</dbReference>
<evidence type="ECO:0000313" key="7">
    <source>
        <dbReference type="Proteomes" id="UP001437460"/>
    </source>
</evidence>
<keyword evidence="2" id="KW-0813">Transport</keyword>
<gene>
    <name evidence="6" type="ORF">WMO41_12235</name>
</gene>
<dbReference type="Gene3D" id="3.40.50.300">
    <property type="entry name" value="P-loop containing nucleotide triphosphate hydrolases"/>
    <property type="match status" value="1"/>
</dbReference>
<dbReference type="Pfam" id="PF00005">
    <property type="entry name" value="ABC_tran"/>
    <property type="match status" value="1"/>
</dbReference>
<evidence type="ECO:0000256" key="1">
    <source>
        <dbReference type="ARBA" id="ARBA00005417"/>
    </source>
</evidence>
<keyword evidence="7" id="KW-1185">Reference proteome</keyword>
<evidence type="ECO:0000259" key="5">
    <source>
        <dbReference type="PROSITE" id="PS50893"/>
    </source>
</evidence>
<dbReference type="GO" id="GO:0005524">
    <property type="term" value="F:ATP binding"/>
    <property type="evidence" value="ECO:0007669"/>
    <property type="project" value="UniProtKB-KW"/>
</dbReference>
<feature type="domain" description="ABC transporter" evidence="5">
    <location>
        <begin position="2"/>
        <end position="232"/>
    </location>
</feature>
<dbReference type="RefSeq" id="WP_349229995.1">
    <property type="nucleotide sequence ID" value="NZ_JBBMFJ010000027.1"/>
</dbReference>
<dbReference type="InterPro" id="IPR003593">
    <property type="entry name" value="AAA+_ATPase"/>
</dbReference>
<evidence type="ECO:0000256" key="2">
    <source>
        <dbReference type="ARBA" id="ARBA00022448"/>
    </source>
</evidence>
<evidence type="ECO:0000313" key="6">
    <source>
        <dbReference type="EMBL" id="MEQ2563921.1"/>
    </source>
</evidence>
<name>A0ABV1HNM4_9FIRM</name>
<comment type="caution">
    <text evidence="6">The sequence shown here is derived from an EMBL/GenBank/DDBJ whole genome shotgun (WGS) entry which is preliminary data.</text>
</comment>
<sequence>MLKIQGLHKKYGNYHALDGLDMELKDGALFGFVGPNGAGKTTTIKIMTGLLKPDQGTVELDGKDMLGNTMDLRRRIGYVPDHFGLYDNLKVSEYMEFFAACYHLEGFEARKRARSLLEQVGLGDRMDAFVDGLSRGMQQRLCLARALIHDPELLIMDEPTAGLDPRTHLEFRQMVWELHEQGKTILLSSHNLAELSELCTDIGIIDAGKMVLSGSMDEIMERIYTSKQIIISVHDEMEKALAFLKESPMVRTISICEKDIMVGFTGDEHRESELLKQMIEAGIPVRGFMREPGSLESIFMQITDHNEEKVVLSYEDESGL</sequence>
<dbReference type="PROSITE" id="PS50893">
    <property type="entry name" value="ABC_TRANSPORTER_2"/>
    <property type="match status" value="1"/>
</dbReference>
<evidence type="ECO:0000256" key="3">
    <source>
        <dbReference type="ARBA" id="ARBA00022741"/>
    </source>
</evidence>
<keyword evidence="3" id="KW-0547">Nucleotide-binding</keyword>